<dbReference type="AlphaFoldDB" id="A0AAV4UB42"/>
<proteinExistence type="predicted"/>
<evidence type="ECO:0000256" key="1">
    <source>
        <dbReference type="SAM" id="MobiDB-lite"/>
    </source>
</evidence>
<name>A0AAV4UB42_9ARAC</name>
<feature type="region of interest" description="Disordered" evidence="1">
    <location>
        <begin position="1"/>
        <end position="20"/>
    </location>
</feature>
<protein>
    <submittedName>
        <fullName evidence="2">Uncharacterized protein</fullName>
    </submittedName>
</protein>
<accession>A0AAV4UB42</accession>
<keyword evidence="3" id="KW-1185">Reference proteome</keyword>
<dbReference type="Proteomes" id="UP001054837">
    <property type="component" value="Unassembled WGS sequence"/>
</dbReference>
<evidence type="ECO:0000313" key="2">
    <source>
        <dbReference type="EMBL" id="GIY55015.1"/>
    </source>
</evidence>
<gene>
    <name evidence="2" type="ORF">CDAR_254451</name>
</gene>
<evidence type="ECO:0000313" key="3">
    <source>
        <dbReference type="Proteomes" id="UP001054837"/>
    </source>
</evidence>
<comment type="caution">
    <text evidence="2">The sequence shown here is derived from an EMBL/GenBank/DDBJ whole genome shotgun (WGS) entry which is preliminary data.</text>
</comment>
<sequence length="84" mass="9369">MPEGYSSRDEVLNKKKHEPGTSERVLEIKEIGGVLGGEVKTIERNGGREFCQYIMISTTPLPGKEKEEIKMFSLKKKKNGLGMG</sequence>
<organism evidence="2 3">
    <name type="scientific">Caerostris darwini</name>
    <dbReference type="NCBI Taxonomy" id="1538125"/>
    <lineage>
        <taxon>Eukaryota</taxon>
        <taxon>Metazoa</taxon>
        <taxon>Ecdysozoa</taxon>
        <taxon>Arthropoda</taxon>
        <taxon>Chelicerata</taxon>
        <taxon>Arachnida</taxon>
        <taxon>Araneae</taxon>
        <taxon>Araneomorphae</taxon>
        <taxon>Entelegynae</taxon>
        <taxon>Araneoidea</taxon>
        <taxon>Araneidae</taxon>
        <taxon>Caerostris</taxon>
    </lineage>
</organism>
<reference evidence="2 3" key="1">
    <citation type="submission" date="2021-06" db="EMBL/GenBank/DDBJ databases">
        <title>Caerostris darwini draft genome.</title>
        <authorList>
            <person name="Kono N."/>
            <person name="Arakawa K."/>
        </authorList>
    </citation>
    <scope>NUCLEOTIDE SEQUENCE [LARGE SCALE GENOMIC DNA]</scope>
</reference>
<dbReference type="EMBL" id="BPLQ01011025">
    <property type="protein sequence ID" value="GIY55015.1"/>
    <property type="molecule type" value="Genomic_DNA"/>
</dbReference>